<dbReference type="InterPro" id="IPR006170">
    <property type="entry name" value="PBP/GOBP"/>
</dbReference>
<feature type="signal peptide" evidence="2">
    <location>
        <begin position="1"/>
        <end position="18"/>
    </location>
</feature>
<evidence type="ECO:0000313" key="3">
    <source>
        <dbReference type="EMBL" id="JAS44282.1"/>
    </source>
</evidence>
<dbReference type="EMBL" id="GECZ01025487">
    <property type="protein sequence ID" value="JAS44282.1"/>
    <property type="molecule type" value="Transcribed_RNA"/>
</dbReference>
<name>A0A1B6F205_9HEMI</name>
<proteinExistence type="predicted"/>
<feature type="compositionally biased region" description="Basic and acidic residues" evidence="1">
    <location>
        <begin position="225"/>
        <end position="235"/>
    </location>
</feature>
<dbReference type="AlphaFoldDB" id="A0A1B6F205"/>
<sequence length="264" mass="30866">MELKFLLCSLLTIKIIEAALLMADVYNLARECIKLKEVNGTEDDVNDILMGYLPDSKSGQCMLRCMETRAGILVNDTYSLRGTYTFFRSHFPENPYSNNMQRGARFCQKIVKKRSTKSMDRCQYAHMVAACIKRRIKYVPGCRAAFYNPFVWKNPLKKVTIKPVKKYFEVEKKHIPRLRFEVVTKPAKRYTLDNLQGVLNSSESREDGPMVWLPPRLRKGKIKKDRLTEKKKKDDSDEFSSDDEDSSWDVSSKTRRHQKKLFRI</sequence>
<dbReference type="SUPFAM" id="SSF47565">
    <property type="entry name" value="Insect pheromone/odorant-binding proteins"/>
    <property type="match status" value="1"/>
</dbReference>
<dbReference type="Gene3D" id="1.10.238.20">
    <property type="entry name" value="Pheromone/general odorant binding protein domain"/>
    <property type="match status" value="1"/>
</dbReference>
<keyword evidence="2" id="KW-0732">Signal</keyword>
<feature type="compositionally biased region" description="Basic residues" evidence="1">
    <location>
        <begin position="253"/>
        <end position="264"/>
    </location>
</feature>
<evidence type="ECO:0000256" key="2">
    <source>
        <dbReference type="SAM" id="SignalP"/>
    </source>
</evidence>
<protein>
    <submittedName>
        <fullName evidence="3">Uncharacterized protein</fullName>
    </submittedName>
</protein>
<dbReference type="Pfam" id="PF01395">
    <property type="entry name" value="PBP_GOBP"/>
    <property type="match status" value="1"/>
</dbReference>
<organism evidence="3">
    <name type="scientific">Cuerna arida</name>
    <dbReference type="NCBI Taxonomy" id="1464854"/>
    <lineage>
        <taxon>Eukaryota</taxon>
        <taxon>Metazoa</taxon>
        <taxon>Ecdysozoa</taxon>
        <taxon>Arthropoda</taxon>
        <taxon>Hexapoda</taxon>
        <taxon>Insecta</taxon>
        <taxon>Pterygota</taxon>
        <taxon>Neoptera</taxon>
        <taxon>Paraneoptera</taxon>
        <taxon>Hemiptera</taxon>
        <taxon>Auchenorrhyncha</taxon>
        <taxon>Membracoidea</taxon>
        <taxon>Cicadellidae</taxon>
        <taxon>Cicadellinae</taxon>
        <taxon>Proconiini</taxon>
        <taxon>Cuerna</taxon>
    </lineage>
</organism>
<dbReference type="CDD" id="cd23992">
    <property type="entry name" value="PBP_GOBP"/>
    <property type="match status" value="1"/>
</dbReference>
<gene>
    <name evidence="3" type="ORF">g.45596</name>
</gene>
<accession>A0A1B6F205</accession>
<feature type="region of interest" description="Disordered" evidence="1">
    <location>
        <begin position="223"/>
        <end position="264"/>
    </location>
</feature>
<evidence type="ECO:0000256" key="1">
    <source>
        <dbReference type="SAM" id="MobiDB-lite"/>
    </source>
</evidence>
<dbReference type="InterPro" id="IPR036728">
    <property type="entry name" value="PBP_GOBP_sf"/>
</dbReference>
<reference evidence="3" key="1">
    <citation type="submission" date="2015-11" db="EMBL/GenBank/DDBJ databases">
        <title>De novo transcriptome assembly of four potential Pierce s Disease insect vectors from Arizona vineyards.</title>
        <authorList>
            <person name="Tassone E.E."/>
        </authorList>
    </citation>
    <scope>NUCLEOTIDE SEQUENCE</scope>
</reference>
<feature type="chain" id="PRO_5008582536" evidence="2">
    <location>
        <begin position="19"/>
        <end position="264"/>
    </location>
</feature>
<feature type="compositionally biased region" description="Acidic residues" evidence="1">
    <location>
        <begin position="236"/>
        <end position="247"/>
    </location>
</feature>
<dbReference type="GO" id="GO:0005549">
    <property type="term" value="F:odorant binding"/>
    <property type="evidence" value="ECO:0007669"/>
    <property type="project" value="InterPro"/>
</dbReference>